<comment type="caution">
    <text evidence="2">The sequence shown here is derived from an EMBL/GenBank/DDBJ whole genome shotgun (WGS) entry which is preliminary data.</text>
</comment>
<reference evidence="2" key="1">
    <citation type="submission" date="2018-08" db="EMBL/GenBank/DDBJ databases">
        <authorList>
            <consortium name="PulseNet: The National Subtyping Network for Foodborne Disease Surveillance"/>
            <person name="Tarr C.L."/>
            <person name="Trees E."/>
            <person name="Katz L.S."/>
            <person name="Carleton-Romer H.A."/>
            <person name="Stroika S."/>
            <person name="Kucerova Z."/>
            <person name="Roache K.F."/>
            <person name="Sabol A.L."/>
            <person name="Besser J."/>
            <person name="Gerner-Smidt P."/>
        </authorList>
    </citation>
    <scope>NUCLEOTIDE SEQUENCE</scope>
    <source>
        <strain evidence="2">PNUSAS049711</strain>
    </source>
</reference>
<evidence type="ECO:0000313" key="2">
    <source>
        <dbReference type="EMBL" id="EBO7332154.1"/>
    </source>
</evidence>
<evidence type="ECO:0000256" key="1">
    <source>
        <dbReference type="SAM" id="Phobius"/>
    </source>
</evidence>
<gene>
    <name evidence="2" type="ORF">D0O76_00900</name>
</gene>
<dbReference type="EMBL" id="AAGJLM010000001">
    <property type="protein sequence ID" value="EBO7332154.1"/>
    <property type="molecule type" value="Genomic_DNA"/>
</dbReference>
<keyword evidence="1" id="KW-0812">Transmembrane</keyword>
<accession>A0A5U1J6S1</accession>
<feature type="transmembrane region" description="Helical" evidence="1">
    <location>
        <begin position="6"/>
        <end position="29"/>
    </location>
</feature>
<feature type="transmembrane region" description="Helical" evidence="1">
    <location>
        <begin position="41"/>
        <end position="62"/>
    </location>
</feature>
<proteinExistence type="predicted"/>
<sequence length="95" mass="10655">MESVKMKLMMVLVVTTLVCAWCYGCWMIIGFAMDGQGLNTVSVLFSLLGIFLMTAAAVPFIFVLQPVLFVLAGLGELLYQLTLWVIRLIRRRTHA</sequence>
<dbReference type="AlphaFoldDB" id="A0A5U1J6S1"/>
<keyword evidence="1" id="KW-1133">Transmembrane helix</keyword>
<name>A0A5U1J6S1_SALER</name>
<keyword evidence="1" id="KW-0472">Membrane</keyword>
<protein>
    <submittedName>
        <fullName evidence="2">Uncharacterized protein</fullName>
    </submittedName>
</protein>
<feature type="transmembrane region" description="Helical" evidence="1">
    <location>
        <begin position="68"/>
        <end position="89"/>
    </location>
</feature>
<organism evidence="2">
    <name type="scientific">Salmonella enterica</name>
    <name type="common">Salmonella choleraesuis</name>
    <dbReference type="NCBI Taxonomy" id="28901"/>
    <lineage>
        <taxon>Bacteria</taxon>
        <taxon>Pseudomonadati</taxon>
        <taxon>Pseudomonadota</taxon>
        <taxon>Gammaproteobacteria</taxon>
        <taxon>Enterobacterales</taxon>
        <taxon>Enterobacteriaceae</taxon>
        <taxon>Salmonella</taxon>
    </lineage>
</organism>